<accession>A0A0A1WS16</accession>
<organism evidence="3">
    <name type="scientific">Zeugodacus cucurbitae</name>
    <name type="common">Melon fruit fly</name>
    <name type="synonym">Bactrocera cucurbitae</name>
    <dbReference type="NCBI Taxonomy" id="28588"/>
    <lineage>
        <taxon>Eukaryota</taxon>
        <taxon>Metazoa</taxon>
        <taxon>Ecdysozoa</taxon>
        <taxon>Arthropoda</taxon>
        <taxon>Hexapoda</taxon>
        <taxon>Insecta</taxon>
        <taxon>Pterygota</taxon>
        <taxon>Neoptera</taxon>
        <taxon>Endopterygota</taxon>
        <taxon>Diptera</taxon>
        <taxon>Brachycera</taxon>
        <taxon>Muscomorpha</taxon>
        <taxon>Tephritoidea</taxon>
        <taxon>Tephritidae</taxon>
        <taxon>Zeugodacus</taxon>
        <taxon>Zeugodacus</taxon>
    </lineage>
</organism>
<feature type="region of interest" description="Disordered" evidence="1">
    <location>
        <begin position="71"/>
        <end position="113"/>
    </location>
</feature>
<sequence>MVEFWGIFVVFSACIAFQLTESRIQHAAAYRPSSLSASDELTDLSNSISDSSKDDGDASTFVFRNAFDVTDTDTSSDSTQETQTNSPQLVAHSTVTESAEESTTLSSTAPKTRLSLSERRQELYDFVINATSVYEKNYVGKTRNVLRKVLVELDATTEKSDALKEVIFEIKTTLKELEAFDIESNDLEEASSIVYDLNEAFDVPVNQPPELEAALEKVSWLDMRYELDDETVEIVEQFREKFNNFVATLRPWERLREAGLVDLNRRFNESTADDAWNLFDEFYTYFY</sequence>
<proteinExistence type="predicted"/>
<name>A0A0A1WS16_ZEUCU</name>
<dbReference type="GeneID" id="105212074"/>
<feature type="compositionally biased region" description="Low complexity" evidence="1">
    <location>
        <begin position="72"/>
        <end position="84"/>
    </location>
</feature>
<feature type="chain" id="PRO_5001982823" evidence="2">
    <location>
        <begin position="23"/>
        <end position="287"/>
    </location>
</feature>
<dbReference type="SMR" id="A0A0A1WS16"/>
<evidence type="ECO:0000313" key="3">
    <source>
        <dbReference type="EMBL" id="JAD01431.1"/>
    </source>
</evidence>
<evidence type="ECO:0000256" key="2">
    <source>
        <dbReference type="SAM" id="SignalP"/>
    </source>
</evidence>
<evidence type="ECO:0000256" key="1">
    <source>
        <dbReference type="SAM" id="MobiDB-lite"/>
    </source>
</evidence>
<protein>
    <submittedName>
        <fullName evidence="3">Uncharacterized sulfatase yidJ</fullName>
    </submittedName>
</protein>
<feature type="signal peptide" evidence="2">
    <location>
        <begin position="1"/>
        <end position="22"/>
    </location>
</feature>
<dbReference type="OrthoDB" id="8046388at2759"/>
<reference evidence="3" key="2">
    <citation type="journal article" date="2015" name="Gigascience">
        <title>Reconstructing a comprehensive transcriptome assembly of a white-pupal translocated strain of the pest fruit fly Bactrocera cucurbitae.</title>
        <authorList>
            <person name="Sim S.B."/>
            <person name="Calla B."/>
            <person name="Hall B."/>
            <person name="DeRego T."/>
            <person name="Geib S.M."/>
        </authorList>
    </citation>
    <scope>NUCLEOTIDE SEQUENCE</scope>
</reference>
<reference evidence="3" key="1">
    <citation type="submission" date="2014-11" db="EMBL/GenBank/DDBJ databases">
        <authorList>
            <person name="Geib S."/>
        </authorList>
    </citation>
    <scope>NUCLEOTIDE SEQUENCE</scope>
</reference>
<dbReference type="AlphaFoldDB" id="A0A0A1WS16"/>
<gene>
    <name evidence="3" type="primary">yidJ</name>
    <name evidence="3" type="ORF">g.7441</name>
</gene>
<feature type="compositionally biased region" description="Low complexity" evidence="1">
    <location>
        <begin position="91"/>
        <end position="109"/>
    </location>
</feature>
<keyword evidence="2" id="KW-0732">Signal</keyword>
<dbReference type="EMBL" id="GBXI01012861">
    <property type="protein sequence ID" value="JAD01431.1"/>
    <property type="molecule type" value="Transcribed_RNA"/>
</dbReference>